<sequence>MIKKKIKSSYPLRMPTELRSWFEKEAVTNRRSLNSELVHVLEKEMKGVFCKDVSKE</sequence>
<feature type="domain" description="Arc-like DNA binding" evidence="1">
    <location>
        <begin position="10"/>
        <end position="43"/>
    </location>
</feature>
<evidence type="ECO:0000313" key="2">
    <source>
        <dbReference type="EMBL" id="SMY34317.1"/>
    </source>
</evidence>
<dbReference type="Gene3D" id="1.10.1220.10">
    <property type="entry name" value="Met repressor-like"/>
    <property type="match status" value="1"/>
</dbReference>
<dbReference type="EMBL" id="FYAJ01000002">
    <property type="protein sequence ID" value="SMY34317.1"/>
    <property type="molecule type" value="Genomic_DNA"/>
</dbReference>
<dbReference type="GO" id="GO:0006355">
    <property type="term" value="P:regulation of DNA-templated transcription"/>
    <property type="evidence" value="ECO:0007669"/>
    <property type="project" value="InterPro"/>
</dbReference>
<dbReference type="InterPro" id="IPR013321">
    <property type="entry name" value="Arc_rbn_hlx_hlx"/>
</dbReference>
<keyword evidence="3" id="KW-1185">Reference proteome</keyword>
<organism evidence="2 3">
    <name type="scientific">Photobacterium andalusiense</name>
    <dbReference type="NCBI Taxonomy" id="2204296"/>
    <lineage>
        <taxon>Bacteria</taxon>
        <taxon>Pseudomonadati</taxon>
        <taxon>Pseudomonadota</taxon>
        <taxon>Gammaproteobacteria</taxon>
        <taxon>Vibrionales</taxon>
        <taxon>Vibrionaceae</taxon>
        <taxon>Photobacterium</taxon>
    </lineage>
</organism>
<dbReference type="InterPro" id="IPR005569">
    <property type="entry name" value="Arc_DNA-bd_dom"/>
</dbReference>
<evidence type="ECO:0000259" key="1">
    <source>
        <dbReference type="Pfam" id="PF03869"/>
    </source>
</evidence>
<dbReference type="GO" id="GO:0003677">
    <property type="term" value="F:DNA binding"/>
    <property type="evidence" value="ECO:0007669"/>
    <property type="project" value="InterPro"/>
</dbReference>
<reference evidence="3" key="1">
    <citation type="submission" date="2017-06" db="EMBL/GenBank/DDBJ databases">
        <authorList>
            <person name="Rodrigo-Torres L."/>
            <person name="Arahal R.D."/>
            <person name="Lucena T."/>
        </authorList>
    </citation>
    <scope>NUCLEOTIDE SEQUENCE [LARGE SCALE GENOMIC DNA]</scope>
    <source>
        <strain evidence="3">CECT 9192</strain>
    </source>
</reference>
<dbReference type="SUPFAM" id="SSF47598">
    <property type="entry name" value="Ribbon-helix-helix"/>
    <property type="match status" value="1"/>
</dbReference>
<gene>
    <name evidence="2" type="ORF">PAND9192_01268</name>
</gene>
<proteinExistence type="predicted"/>
<name>A0A1Y6MCK1_9GAMM</name>
<dbReference type="Pfam" id="PF03869">
    <property type="entry name" value="Arc"/>
    <property type="match status" value="1"/>
</dbReference>
<evidence type="ECO:0000313" key="3">
    <source>
        <dbReference type="Proteomes" id="UP000195719"/>
    </source>
</evidence>
<dbReference type="InterPro" id="IPR010985">
    <property type="entry name" value="Ribbon_hlx_hlx"/>
</dbReference>
<dbReference type="Proteomes" id="UP000195719">
    <property type="component" value="Unassembled WGS sequence"/>
</dbReference>
<accession>A0A1Y6MCK1</accession>
<dbReference type="AlphaFoldDB" id="A0A1Y6MCK1"/>
<protein>
    <submittedName>
        <fullName evidence="2">Arc-like DNA binding domain protein</fullName>
    </submittedName>
</protein>